<keyword evidence="1" id="KW-0812">Transmembrane</keyword>
<dbReference type="AlphaFoldDB" id="A0ABD1CL39"/>
<feature type="signal peptide" evidence="2">
    <location>
        <begin position="1"/>
        <end position="23"/>
    </location>
</feature>
<gene>
    <name evidence="3" type="ORF">pipiens_004233</name>
</gene>
<accession>A0ABD1CL39</accession>
<evidence type="ECO:0000256" key="1">
    <source>
        <dbReference type="SAM" id="Phobius"/>
    </source>
</evidence>
<name>A0ABD1CL39_CULPP</name>
<organism evidence="3 4">
    <name type="scientific">Culex pipiens pipiens</name>
    <name type="common">Northern house mosquito</name>
    <dbReference type="NCBI Taxonomy" id="38569"/>
    <lineage>
        <taxon>Eukaryota</taxon>
        <taxon>Metazoa</taxon>
        <taxon>Ecdysozoa</taxon>
        <taxon>Arthropoda</taxon>
        <taxon>Hexapoda</taxon>
        <taxon>Insecta</taxon>
        <taxon>Pterygota</taxon>
        <taxon>Neoptera</taxon>
        <taxon>Endopterygota</taxon>
        <taxon>Diptera</taxon>
        <taxon>Nematocera</taxon>
        <taxon>Culicoidea</taxon>
        <taxon>Culicidae</taxon>
        <taxon>Culicinae</taxon>
        <taxon>Culicini</taxon>
        <taxon>Culex</taxon>
        <taxon>Culex</taxon>
    </lineage>
</organism>
<keyword evidence="1" id="KW-1133">Transmembrane helix</keyword>
<sequence>MAGFVRLLLLICLINGHHQLADPDLFEGGGLFGSPFDRSGYESDVFELLPYEDRYHPVVRPPRVKLVKKPPVKVAPPLNAVQKVVLTKPPHPGSYSMPSTLGAVILALLAQAVGTVFFMILAKLLLGMKAMLATNTATLGLALWSHLKKKMKVHHTKVKKIKPPKEHHKKKKKTPEVNLVQFSKKQLKKIVKLLMKKKKKGH</sequence>
<evidence type="ECO:0000313" key="3">
    <source>
        <dbReference type="EMBL" id="KAL1377105.1"/>
    </source>
</evidence>
<keyword evidence="4" id="KW-1185">Reference proteome</keyword>
<dbReference type="Proteomes" id="UP001562425">
    <property type="component" value="Unassembled WGS sequence"/>
</dbReference>
<feature type="chain" id="PRO_5044742204" evidence="2">
    <location>
        <begin position="24"/>
        <end position="202"/>
    </location>
</feature>
<reference evidence="3 4" key="1">
    <citation type="submission" date="2024-05" db="EMBL/GenBank/DDBJ databases">
        <title>Culex pipiens pipiens assembly and annotation.</title>
        <authorList>
            <person name="Alout H."/>
            <person name="Durand T."/>
        </authorList>
    </citation>
    <scope>NUCLEOTIDE SEQUENCE [LARGE SCALE GENOMIC DNA]</scope>
    <source>
        <strain evidence="3">HA-2024</strain>
        <tissue evidence="3">Whole body</tissue>
    </source>
</reference>
<dbReference type="EMBL" id="JBEHCU010011182">
    <property type="protein sequence ID" value="KAL1377105.1"/>
    <property type="molecule type" value="Genomic_DNA"/>
</dbReference>
<keyword evidence="2" id="KW-0732">Signal</keyword>
<evidence type="ECO:0000256" key="2">
    <source>
        <dbReference type="SAM" id="SignalP"/>
    </source>
</evidence>
<feature type="transmembrane region" description="Helical" evidence="1">
    <location>
        <begin position="101"/>
        <end position="122"/>
    </location>
</feature>
<proteinExistence type="predicted"/>
<protein>
    <submittedName>
        <fullName evidence="3">Uncharacterized protein</fullName>
    </submittedName>
</protein>
<comment type="caution">
    <text evidence="3">The sequence shown here is derived from an EMBL/GenBank/DDBJ whole genome shotgun (WGS) entry which is preliminary data.</text>
</comment>
<keyword evidence="1" id="KW-0472">Membrane</keyword>
<evidence type="ECO:0000313" key="4">
    <source>
        <dbReference type="Proteomes" id="UP001562425"/>
    </source>
</evidence>